<accession>A0A0F9JND6</accession>
<gene>
    <name evidence="1" type="ORF">LCGC14_1506420</name>
</gene>
<dbReference type="AlphaFoldDB" id="A0A0F9JND6"/>
<reference evidence="1" key="1">
    <citation type="journal article" date="2015" name="Nature">
        <title>Complex archaea that bridge the gap between prokaryotes and eukaryotes.</title>
        <authorList>
            <person name="Spang A."/>
            <person name="Saw J.H."/>
            <person name="Jorgensen S.L."/>
            <person name="Zaremba-Niedzwiedzka K."/>
            <person name="Martijn J."/>
            <person name="Lind A.E."/>
            <person name="van Eijk R."/>
            <person name="Schleper C."/>
            <person name="Guy L."/>
            <person name="Ettema T.J."/>
        </authorList>
    </citation>
    <scope>NUCLEOTIDE SEQUENCE</scope>
</reference>
<evidence type="ECO:0000313" key="1">
    <source>
        <dbReference type="EMBL" id="KKM63941.1"/>
    </source>
</evidence>
<comment type="caution">
    <text evidence="1">The sequence shown here is derived from an EMBL/GenBank/DDBJ whole genome shotgun (WGS) entry which is preliminary data.</text>
</comment>
<sequence>MNRNTWKSGERRIAELFGTRRTPLSGGNSGHTRSDTLHKELFIEVKHSKKHPKEVLVNKTFKEAKNEAKIPLLVFLKLNFSEPLILCKLKDIKKISQKMMSEGRKAN</sequence>
<organism evidence="1">
    <name type="scientific">marine sediment metagenome</name>
    <dbReference type="NCBI Taxonomy" id="412755"/>
    <lineage>
        <taxon>unclassified sequences</taxon>
        <taxon>metagenomes</taxon>
        <taxon>ecological metagenomes</taxon>
    </lineage>
</organism>
<proteinExistence type="predicted"/>
<name>A0A0F9JND6_9ZZZZ</name>
<dbReference type="EMBL" id="LAZR01010998">
    <property type="protein sequence ID" value="KKM63941.1"/>
    <property type="molecule type" value="Genomic_DNA"/>
</dbReference>
<protein>
    <submittedName>
        <fullName evidence="1">Uncharacterized protein</fullName>
    </submittedName>
</protein>